<dbReference type="OrthoDB" id="1421090at2759"/>
<dbReference type="PRINTS" id="PR01537">
    <property type="entry name" value="INTRLKN1R1F"/>
</dbReference>
<dbReference type="PANTHER" id="PTHR24365:SF541">
    <property type="entry name" value="PROTEIN TOLL-RELATED"/>
    <property type="match status" value="1"/>
</dbReference>
<comment type="subcellular location">
    <subcellularLocation>
        <location evidence="1">Membrane</location>
        <topology evidence="1">Single-pass membrane protein</topology>
    </subcellularLocation>
</comment>
<keyword evidence="3 8" id="KW-0812">Transmembrane</keyword>
<dbReference type="SMART" id="SM00255">
    <property type="entry name" value="TIR"/>
    <property type="match status" value="1"/>
</dbReference>
<keyword evidence="5 8" id="KW-1133">Transmembrane helix</keyword>
<evidence type="ECO:0000256" key="4">
    <source>
        <dbReference type="ARBA" id="ARBA00022729"/>
    </source>
</evidence>
<accession>A0A8B8DE12</accession>
<dbReference type="Gene3D" id="3.40.50.10140">
    <property type="entry name" value="Toll/interleukin-1 receptor homology (TIR) domain"/>
    <property type="match status" value="1"/>
</dbReference>
<dbReference type="InterPro" id="IPR035897">
    <property type="entry name" value="Toll_tir_struct_dom_sf"/>
</dbReference>
<evidence type="ECO:0000256" key="8">
    <source>
        <dbReference type="SAM" id="Phobius"/>
    </source>
</evidence>
<dbReference type="PROSITE" id="PS51450">
    <property type="entry name" value="LRR"/>
    <property type="match status" value="1"/>
</dbReference>
<dbReference type="RefSeq" id="XP_022327112.1">
    <property type="nucleotide sequence ID" value="XM_022471404.1"/>
</dbReference>
<feature type="region of interest" description="Disordered" evidence="7">
    <location>
        <begin position="574"/>
        <end position="603"/>
    </location>
</feature>
<organism evidence="11 12">
    <name type="scientific">Crassostrea virginica</name>
    <name type="common">Eastern oyster</name>
    <dbReference type="NCBI Taxonomy" id="6565"/>
    <lineage>
        <taxon>Eukaryota</taxon>
        <taxon>Metazoa</taxon>
        <taxon>Spiralia</taxon>
        <taxon>Lophotrochozoa</taxon>
        <taxon>Mollusca</taxon>
        <taxon>Bivalvia</taxon>
        <taxon>Autobranchia</taxon>
        <taxon>Pteriomorphia</taxon>
        <taxon>Ostreida</taxon>
        <taxon>Ostreoidea</taxon>
        <taxon>Ostreidae</taxon>
        <taxon>Crassostrea</taxon>
    </lineage>
</organism>
<evidence type="ECO:0000313" key="13">
    <source>
        <dbReference type="RefSeq" id="XP_022327112.1"/>
    </source>
</evidence>
<dbReference type="Pfam" id="PF01582">
    <property type="entry name" value="TIR"/>
    <property type="match status" value="1"/>
</dbReference>
<keyword evidence="4 9" id="KW-0732">Signal</keyword>
<keyword evidence="11" id="KW-1185">Reference proteome</keyword>
<reference evidence="12 13" key="1">
    <citation type="submission" date="2025-04" db="UniProtKB">
        <authorList>
            <consortium name="RefSeq"/>
        </authorList>
    </citation>
    <scope>IDENTIFICATION</scope>
    <source>
        <tissue evidence="12 13">Whole sample</tissue>
    </source>
</reference>
<dbReference type="InterPro" id="IPR000157">
    <property type="entry name" value="TIR_dom"/>
</dbReference>
<dbReference type="InterPro" id="IPR001611">
    <property type="entry name" value="Leu-rich_rpt"/>
</dbReference>
<dbReference type="GO" id="GO:0005886">
    <property type="term" value="C:plasma membrane"/>
    <property type="evidence" value="ECO:0007669"/>
    <property type="project" value="TreeGrafter"/>
</dbReference>
<feature type="signal peptide" evidence="9">
    <location>
        <begin position="1"/>
        <end position="24"/>
    </location>
</feature>
<dbReference type="Proteomes" id="UP000694844">
    <property type="component" value="Chromosome 3"/>
</dbReference>
<feature type="compositionally biased region" description="Basic and acidic residues" evidence="7">
    <location>
        <begin position="585"/>
        <end position="603"/>
    </location>
</feature>
<evidence type="ECO:0000256" key="9">
    <source>
        <dbReference type="SAM" id="SignalP"/>
    </source>
</evidence>
<dbReference type="KEGG" id="cvn:111125874"/>
<feature type="chain" id="PRO_5044666264" evidence="9">
    <location>
        <begin position="25"/>
        <end position="603"/>
    </location>
</feature>
<dbReference type="PROSITE" id="PS50104">
    <property type="entry name" value="TIR"/>
    <property type="match status" value="1"/>
</dbReference>
<evidence type="ECO:0000256" key="7">
    <source>
        <dbReference type="SAM" id="MobiDB-lite"/>
    </source>
</evidence>
<dbReference type="AlphaFoldDB" id="A0A8B8DE12"/>
<evidence type="ECO:0000256" key="3">
    <source>
        <dbReference type="ARBA" id="ARBA00022692"/>
    </source>
</evidence>
<dbReference type="Gene3D" id="3.80.10.10">
    <property type="entry name" value="Ribonuclease Inhibitor"/>
    <property type="match status" value="1"/>
</dbReference>
<feature type="domain" description="TIR" evidence="10">
    <location>
        <begin position="431"/>
        <end position="566"/>
    </location>
</feature>
<gene>
    <name evidence="12" type="primary">LOC111125874</name>
    <name evidence="13" type="synonym">LOC111126630</name>
</gene>
<evidence type="ECO:0000256" key="6">
    <source>
        <dbReference type="ARBA" id="ARBA00023136"/>
    </source>
</evidence>
<sequence>MLSGYPMIALTVAVCLAGGHALSAVPHPSCTSTDNGTVLQLFCKPHSTFNFSDVRQWILNQSRSALHLHIVCGGGILILTHPLEAGNLTELRIYNCVRIKGMFANFQKLPEPLQPVNMTLQVLEVINSSYLYHNTQVHRESERLKKIYGCMTFYPRGLRILIQRRTKFEEETQFEENFDGFQGLPFGNICNYDNLEVYERSMSRPVHGVIGQETENEIFYFLRNGNFKSLRIANLSNTNLEFIPAQFTEYNWFRRFRSLEIIDLSHNKIREIPYLRSPFFADVKLILRYNNISRITTTLIDKLKFSNMMVDFSKNKFICACENDPEPLLRFLQNRMEEHWVKKYGYLADEACFYPSRIHGMLLKSLDSLILCPDNNVTEIPTILSIVLILLILTAFICIVIKFRHEIKILTYTRLGIRFWRQRRNNVLRLKEYDAFISYSALDECWVLGTLCKRLEGLSVPLTLCLHHKHFVLGACISDNIIDSVEKSRHTIIVLSENFLQSEWCLLEFRKAFHQTLLERRRHLIVILMDEVNVHQLEPEMSYFLQSHTYLRRTDTLFWDRLIYALSDTPIPSSGSIRKKNSPIKHSENENVHLNSDKHVTLA</sequence>
<proteinExistence type="inferred from homology"/>
<evidence type="ECO:0000259" key="10">
    <source>
        <dbReference type="PROSITE" id="PS50104"/>
    </source>
</evidence>
<keyword evidence="6 8" id="KW-0472">Membrane</keyword>
<evidence type="ECO:0000313" key="11">
    <source>
        <dbReference type="Proteomes" id="UP000694844"/>
    </source>
</evidence>
<evidence type="ECO:0000313" key="12">
    <source>
        <dbReference type="RefSeq" id="XP_022325789.1"/>
    </source>
</evidence>
<evidence type="ECO:0000256" key="2">
    <source>
        <dbReference type="ARBA" id="ARBA00009634"/>
    </source>
</evidence>
<dbReference type="SUPFAM" id="SSF52058">
    <property type="entry name" value="L domain-like"/>
    <property type="match status" value="1"/>
</dbReference>
<dbReference type="GO" id="GO:0038023">
    <property type="term" value="F:signaling receptor activity"/>
    <property type="evidence" value="ECO:0007669"/>
    <property type="project" value="TreeGrafter"/>
</dbReference>
<name>A0A8B8DE12_CRAVI</name>
<dbReference type="InterPro" id="IPR032675">
    <property type="entry name" value="LRR_dom_sf"/>
</dbReference>
<dbReference type="KEGG" id="cvn:111126630"/>
<dbReference type="GO" id="GO:0007165">
    <property type="term" value="P:signal transduction"/>
    <property type="evidence" value="ECO:0007669"/>
    <property type="project" value="InterPro"/>
</dbReference>
<dbReference type="PANTHER" id="PTHR24365">
    <property type="entry name" value="TOLL-LIKE RECEPTOR"/>
    <property type="match status" value="1"/>
</dbReference>
<evidence type="ECO:0000256" key="1">
    <source>
        <dbReference type="ARBA" id="ARBA00004167"/>
    </source>
</evidence>
<dbReference type="GeneID" id="111125874"/>
<comment type="similarity">
    <text evidence="2">Belongs to the Toll-like receptor family.</text>
</comment>
<evidence type="ECO:0000256" key="5">
    <source>
        <dbReference type="ARBA" id="ARBA00022989"/>
    </source>
</evidence>
<feature type="transmembrane region" description="Helical" evidence="8">
    <location>
        <begin position="380"/>
        <end position="401"/>
    </location>
</feature>
<protein>
    <submittedName>
        <fullName evidence="12 13">Protein toll-like</fullName>
    </submittedName>
</protein>
<dbReference type="SUPFAM" id="SSF52200">
    <property type="entry name" value="Toll/Interleukin receptor TIR domain"/>
    <property type="match status" value="1"/>
</dbReference>
<dbReference type="RefSeq" id="XP_022325789.1">
    <property type="nucleotide sequence ID" value="XM_022470081.1"/>
</dbReference>